<dbReference type="Gene3D" id="2.10.110.10">
    <property type="entry name" value="Cysteine Rich Protein"/>
    <property type="match status" value="4"/>
</dbReference>
<feature type="domain" description="LIM zinc-binding" evidence="10">
    <location>
        <begin position="23"/>
        <end position="82"/>
    </location>
</feature>
<feature type="compositionally biased region" description="Basic and acidic residues" evidence="9">
    <location>
        <begin position="504"/>
        <end position="532"/>
    </location>
</feature>
<dbReference type="InterPro" id="IPR051618">
    <property type="entry name" value="Actin-binding_LIM"/>
</dbReference>
<dbReference type="GeneTree" id="ENSGT00950000182850"/>
<feature type="region of interest" description="Disordered" evidence="9">
    <location>
        <begin position="428"/>
        <end position="532"/>
    </location>
</feature>
<evidence type="ECO:0008006" key="14">
    <source>
        <dbReference type="Google" id="ProtNLM"/>
    </source>
</evidence>
<keyword evidence="2" id="KW-0963">Cytoplasm</keyword>
<reference evidence="12" key="3">
    <citation type="submission" date="2025-08" db="UniProtKB">
        <authorList>
            <consortium name="Ensembl"/>
        </authorList>
    </citation>
    <scope>IDENTIFICATION</scope>
</reference>
<feature type="region of interest" description="Disordered" evidence="9">
    <location>
        <begin position="263"/>
        <end position="299"/>
    </location>
</feature>
<dbReference type="SUPFAM" id="SSF57716">
    <property type="entry name" value="Glucocorticoid receptor-like (DNA-binding domain)"/>
    <property type="match status" value="6"/>
</dbReference>
<dbReference type="Pfam" id="PF16182">
    <property type="entry name" value="AbLIM_anchor"/>
    <property type="match status" value="2"/>
</dbReference>
<keyword evidence="7 8" id="KW-0440">LIM domain</keyword>
<feature type="region of interest" description="Disordered" evidence="9">
    <location>
        <begin position="548"/>
        <end position="615"/>
    </location>
</feature>
<dbReference type="PROSITE" id="PS50023">
    <property type="entry name" value="LIM_DOMAIN_2"/>
    <property type="match status" value="3"/>
</dbReference>
<comment type="subcellular location">
    <subcellularLocation>
        <location evidence="1">Cytoplasm</location>
    </subcellularLocation>
</comment>
<feature type="compositionally biased region" description="Polar residues" evidence="9">
    <location>
        <begin position="452"/>
        <end position="465"/>
    </location>
</feature>
<dbReference type="FunFam" id="2.10.110.10:FF:000024">
    <property type="entry name" value="actin-binding LIM protein 1 isoform X1"/>
    <property type="match status" value="1"/>
</dbReference>
<dbReference type="SMART" id="SM00153">
    <property type="entry name" value="VHP"/>
    <property type="match status" value="1"/>
</dbReference>
<organism evidence="12 13">
    <name type="scientific">Esox lucius</name>
    <name type="common">Northern pike</name>
    <dbReference type="NCBI Taxonomy" id="8010"/>
    <lineage>
        <taxon>Eukaryota</taxon>
        <taxon>Metazoa</taxon>
        <taxon>Chordata</taxon>
        <taxon>Craniata</taxon>
        <taxon>Vertebrata</taxon>
        <taxon>Euteleostomi</taxon>
        <taxon>Actinopterygii</taxon>
        <taxon>Neopterygii</taxon>
        <taxon>Teleostei</taxon>
        <taxon>Protacanthopterygii</taxon>
        <taxon>Esociformes</taxon>
        <taxon>Esocidae</taxon>
        <taxon>Esox</taxon>
    </lineage>
</organism>
<dbReference type="Pfam" id="PF00412">
    <property type="entry name" value="LIM"/>
    <property type="match status" value="4"/>
</dbReference>
<dbReference type="InterPro" id="IPR032402">
    <property type="entry name" value="AbLIM_anchor"/>
</dbReference>
<dbReference type="PANTHER" id="PTHR24213">
    <property type="entry name" value="ACTIN-BINDING LIM PROTEIN"/>
    <property type="match status" value="1"/>
</dbReference>
<feature type="domain" description="LIM zinc-binding" evidence="10">
    <location>
        <begin position="83"/>
        <end position="142"/>
    </location>
</feature>
<feature type="domain" description="HP" evidence="11">
    <location>
        <begin position="637"/>
        <end position="705"/>
    </location>
</feature>
<feature type="compositionally biased region" description="Low complexity" evidence="9">
    <location>
        <begin position="279"/>
        <end position="298"/>
    </location>
</feature>
<dbReference type="FunFam" id="1.10.950.10:FF:000001">
    <property type="entry name" value="actin-binding LIM protein 1 isoform X2"/>
    <property type="match status" value="1"/>
</dbReference>
<keyword evidence="5" id="KW-0677">Repeat</keyword>
<reference evidence="12" key="4">
    <citation type="submission" date="2025-09" db="UniProtKB">
        <authorList>
            <consortium name="Ensembl"/>
        </authorList>
    </citation>
    <scope>IDENTIFICATION</scope>
</reference>
<dbReference type="GO" id="GO:0001725">
    <property type="term" value="C:stress fiber"/>
    <property type="evidence" value="ECO:0007669"/>
    <property type="project" value="TreeGrafter"/>
</dbReference>
<protein>
    <recommendedName>
        <fullName evidence="14">Actin binding LIM protein 1a</fullName>
    </recommendedName>
</protein>
<dbReference type="InterPro" id="IPR001781">
    <property type="entry name" value="Znf_LIM"/>
</dbReference>
<dbReference type="CDD" id="cd09330">
    <property type="entry name" value="LIM4_abLIM"/>
    <property type="match status" value="1"/>
</dbReference>
<sequence length="705" mass="79958">MVMVKDKVAHAQDTHHSSEKPLIQCYKCGQPCKGEVLRVQSKHFHLKCFTCKVCGCDLAQGGFFMKNGDYLCTLDYQRMHGTRCNGCGDFVEGEVVTALGKTYHPACFVCTICKRPFPAGDRVTFNGKDCLCQYCVQPTSPGPGKDIIDSNCCTGCGRDIKNGQALLALEKQWHLGCFKCKACQKVLTGEYISKDGAPYCEKDYQIHFGVQCEACQQFITGKVLEAGDKHYHPTCARCSRCNQMFTEGEEMYLQGSTVWHPGCKDTTRTEERQRERPSRSSSDSICSRPGSSIPGSPGHTIYAKVDNEILDYRDLAAIPKVKAIYDIERPDLITYEPLYTMSLDEKDERRESVGELHTARRERSPMTDDRGCYDMRERILQRSTSQGSIGSPVYNRHSYTPLSRSPQHFHRPEAMTGMQKLCSALCSNSVGSSSINDSRPTSPFRHHFLPHSQGTEPANGRSSPIPQRPDSRPVTPPLSLTPKHFHLPDQGINIYRKPPIYKQHGSEGGRRRSREEEEEEALKRKQLHEEHINKIQSGLGKLIMKEENEKDQIRERHARSQSAQRYQPQPTKCDGDDSKTSSLPGYGRNGLHRPQSTDFTQYNSHGDMGGGGREFQHLRDGRAAVTRMDRGVSMPNMLEPKVVPYEMLMITSRGRAKLPREVDRTRLERHLAPETFFDIFGMEIQEFDRLPLWKRNDMKKKAKLF</sequence>
<feature type="compositionally biased region" description="Polar residues" evidence="9">
    <location>
        <begin position="560"/>
        <end position="570"/>
    </location>
</feature>
<evidence type="ECO:0000313" key="12">
    <source>
        <dbReference type="Ensembl" id="ENSELUP00000033252.3"/>
    </source>
</evidence>
<dbReference type="PROSITE" id="PS51089">
    <property type="entry name" value="HP"/>
    <property type="match status" value="1"/>
</dbReference>
<dbReference type="CDD" id="cd09327">
    <property type="entry name" value="LIM1_abLIM"/>
    <property type="match status" value="1"/>
</dbReference>
<dbReference type="CDD" id="cd09328">
    <property type="entry name" value="LIM2_abLIM"/>
    <property type="match status" value="1"/>
</dbReference>
<dbReference type="FunFam" id="2.10.110.10:FF:000003">
    <property type="entry name" value="actin-binding LIM protein 1 isoform X1"/>
    <property type="match status" value="1"/>
</dbReference>
<evidence type="ECO:0000259" key="10">
    <source>
        <dbReference type="PROSITE" id="PS50023"/>
    </source>
</evidence>
<dbReference type="Bgee" id="ENSELUG00000011523">
    <property type="expression patterns" value="Expressed in spleen and 8 other cell types or tissues"/>
</dbReference>
<reference evidence="12" key="2">
    <citation type="submission" date="2020-02" db="EMBL/GenBank/DDBJ databases">
        <title>Esox lucius (northern pike) genome, fEsoLuc1, primary haplotype.</title>
        <authorList>
            <person name="Myers G."/>
            <person name="Karagic N."/>
            <person name="Meyer A."/>
            <person name="Pippel M."/>
            <person name="Reichard M."/>
            <person name="Winkler S."/>
            <person name="Tracey A."/>
            <person name="Sims Y."/>
            <person name="Howe K."/>
            <person name="Rhie A."/>
            <person name="Formenti G."/>
            <person name="Durbin R."/>
            <person name="Fedrigo O."/>
            <person name="Jarvis E.D."/>
        </authorList>
    </citation>
    <scope>NUCLEOTIDE SEQUENCE [LARGE SCALE GENOMIC DNA]</scope>
</reference>
<dbReference type="Pfam" id="PF02209">
    <property type="entry name" value="VHP"/>
    <property type="match status" value="1"/>
</dbReference>
<dbReference type="SMART" id="SM00132">
    <property type="entry name" value="LIM"/>
    <property type="match status" value="4"/>
</dbReference>
<evidence type="ECO:0000256" key="1">
    <source>
        <dbReference type="ARBA" id="ARBA00004496"/>
    </source>
</evidence>
<dbReference type="GO" id="GO:0030032">
    <property type="term" value="P:lamellipodium assembly"/>
    <property type="evidence" value="ECO:0007669"/>
    <property type="project" value="TreeGrafter"/>
</dbReference>
<dbReference type="CDD" id="cd09329">
    <property type="entry name" value="LIM3_abLIM"/>
    <property type="match status" value="1"/>
</dbReference>
<accession>A0A3P8ZWZ6</accession>
<evidence type="ECO:0000256" key="3">
    <source>
        <dbReference type="ARBA" id="ARBA00022553"/>
    </source>
</evidence>
<keyword evidence="3" id="KW-0597">Phosphoprotein</keyword>
<evidence type="ECO:0000256" key="7">
    <source>
        <dbReference type="ARBA" id="ARBA00023038"/>
    </source>
</evidence>
<evidence type="ECO:0000256" key="6">
    <source>
        <dbReference type="ARBA" id="ARBA00022833"/>
    </source>
</evidence>
<dbReference type="Ensembl" id="ENSELUT00000001143.3">
    <property type="protein sequence ID" value="ENSELUP00000033252.3"/>
    <property type="gene ID" value="ENSELUG00000011523.3"/>
</dbReference>
<evidence type="ECO:0000256" key="2">
    <source>
        <dbReference type="ARBA" id="ARBA00022490"/>
    </source>
</evidence>
<dbReference type="PANTHER" id="PTHR24213:SF18">
    <property type="entry name" value="ACTIN-BINDING LIM PROTEIN 1"/>
    <property type="match status" value="1"/>
</dbReference>
<evidence type="ECO:0000256" key="9">
    <source>
        <dbReference type="SAM" id="MobiDB-lite"/>
    </source>
</evidence>
<dbReference type="GO" id="GO:0051015">
    <property type="term" value="F:actin filament binding"/>
    <property type="evidence" value="ECO:0007669"/>
    <property type="project" value="TreeGrafter"/>
</dbReference>
<dbReference type="PROSITE" id="PS00478">
    <property type="entry name" value="LIM_DOMAIN_1"/>
    <property type="match status" value="3"/>
</dbReference>
<dbReference type="SUPFAM" id="SSF47050">
    <property type="entry name" value="VHP, Villin headpiece domain"/>
    <property type="match status" value="1"/>
</dbReference>
<feature type="region of interest" description="Disordered" evidence="9">
    <location>
        <begin position="350"/>
        <end position="370"/>
    </location>
</feature>
<feature type="compositionally biased region" description="Low complexity" evidence="9">
    <location>
        <begin position="428"/>
        <end position="438"/>
    </location>
</feature>
<dbReference type="GO" id="GO:0005737">
    <property type="term" value="C:cytoplasm"/>
    <property type="evidence" value="ECO:0007669"/>
    <property type="project" value="UniProtKB-SubCell"/>
</dbReference>
<dbReference type="GO" id="GO:0007010">
    <property type="term" value="P:cytoskeleton organization"/>
    <property type="evidence" value="ECO:0007669"/>
    <property type="project" value="InterPro"/>
</dbReference>
<feature type="domain" description="LIM zinc-binding" evidence="10">
    <location>
        <begin position="151"/>
        <end position="210"/>
    </location>
</feature>
<evidence type="ECO:0000259" key="11">
    <source>
        <dbReference type="PROSITE" id="PS51089"/>
    </source>
</evidence>
<feature type="compositionally biased region" description="Polar residues" evidence="9">
    <location>
        <begin position="594"/>
        <end position="604"/>
    </location>
</feature>
<evidence type="ECO:0000313" key="13">
    <source>
        <dbReference type="Proteomes" id="UP000265140"/>
    </source>
</evidence>
<dbReference type="Proteomes" id="UP000265140">
    <property type="component" value="Chromosome 6"/>
</dbReference>
<feature type="compositionally biased region" description="Basic and acidic residues" evidence="9">
    <location>
        <begin position="263"/>
        <end position="278"/>
    </location>
</feature>
<dbReference type="InterPro" id="IPR036886">
    <property type="entry name" value="Villin_headpiece_dom_sf"/>
</dbReference>
<dbReference type="GO" id="GO:0060271">
    <property type="term" value="P:cilium assembly"/>
    <property type="evidence" value="ECO:0007669"/>
    <property type="project" value="TreeGrafter"/>
</dbReference>
<dbReference type="InterPro" id="IPR003128">
    <property type="entry name" value="Villin_headpiece"/>
</dbReference>
<keyword evidence="4 8" id="KW-0479">Metal-binding</keyword>
<evidence type="ECO:0000256" key="5">
    <source>
        <dbReference type="ARBA" id="ARBA00022737"/>
    </source>
</evidence>
<reference evidence="13" key="1">
    <citation type="journal article" date="2014" name="PLoS ONE">
        <title>The genome and linkage map of the northern pike (Esox lucius): conserved synteny revealed between the salmonid sister group and the Neoteleostei.</title>
        <authorList>
            <person name="Rondeau E.B."/>
            <person name="Minkley D.R."/>
            <person name="Leong J.S."/>
            <person name="Messmer A.M."/>
            <person name="Jantzen J.R."/>
            <person name="von Schalburg K.R."/>
            <person name="Lemon C."/>
            <person name="Bird N.H."/>
            <person name="Koop B.F."/>
        </authorList>
    </citation>
    <scope>NUCLEOTIDE SEQUENCE</scope>
</reference>
<name>A0A3P8ZWZ6_ESOLU</name>
<proteinExistence type="predicted"/>
<keyword evidence="13" id="KW-1185">Reference proteome</keyword>
<dbReference type="GO" id="GO:0046872">
    <property type="term" value="F:metal ion binding"/>
    <property type="evidence" value="ECO:0007669"/>
    <property type="project" value="UniProtKB-KW"/>
</dbReference>
<dbReference type="FunFam" id="2.10.110.10:FF:000004">
    <property type="entry name" value="actin-binding LIM protein 1 isoform X1"/>
    <property type="match status" value="1"/>
</dbReference>
<evidence type="ECO:0000256" key="4">
    <source>
        <dbReference type="ARBA" id="ARBA00022723"/>
    </source>
</evidence>
<dbReference type="FunFam" id="2.10.110.10:FF:000007">
    <property type="entry name" value="actin-binding LIM protein 1 isoform X1"/>
    <property type="match status" value="1"/>
</dbReference>
<evidence type="ECO:0000256" key="8">
    <source>
        <dbReference type="PROSITE-ProRule" id="PRU00125"/>
    </source>
</evidence>
<dbReference type="Gene3D" id="1.10.950.10">
    <property type="entry name" value="Villin headpiece domain"/>
    <property type="match status" value="1"/>
</dbReference>
<keyword evidence="6 8" id="KW-0862">Zinc</keyword>
<dbReference type="AlphaFoldDB" id="A0A3P8ZWZ6"/>